<dbReference type="AlphaFoldDB" id="A0A3S5BPI5"/>
<proteinExistence type="predicted"/>
<dbReference type="Proteomes" id="UP000784294">
    <property type="component" value="Unassembled WGS sequence"/>
</dbReference>
<feature type="compositionally biased region" description="Low complexity" evidence="1">
    <location>
        <begin position="35"/>
        <end position="54"/>
    </location>
</feature>
<sequence>MATASRGLTQSSQITSQGAAPTSISIQLQAQNQPQNIQQLQMQQSTSQQQPQSQPRSGLAPVISPSQIPVTSVSAGLGLISSGLTSSSGVHCTVAVSGSSSAPGIFHISSGQQAGLSSELNLPTGLLIAPSRMAASGTSSAINVTSPVISVMAPSATASAAISTTTSAASRGSSSSMLLMPAQPAPITSSCQPSVVSLQLQQQQLQQQQLQQQQLQQFLLSQLSQTPCFAQSQLANSHLQSSFSNVAPASLTGTLLSQLKQQQQSSISHPAHHQQQQTQPQLLTLQSDQQTQQAQQAFMLLQNPTQNLVTSGLNYPSIQQSPFSAQDSNTLLQAHLATAAGLLTASLASNQNPACHLLNAASPDYLANCGLTRISNLQPQQQQFQTYVTPGVGQANIFPLAYAHNSSGHPVIAGEGPVSLSTSAPVAGNSTTTGPASIPSNNISNLTSITGTATTFQDSLAIAAAAAAAASSSGPQASQSIHLTQRIQTTQQPPPPAIELQQTSSIATTPQQQFGSATILLPGNSASVTAVNAAAAAAAAAYVQSLAALNRRLSLNQFAAPTSLSLTAPPGVNTAGKAFPLSKSIYFIMVSIRILIGSVI</sequence>
<accession>A0A3S5BPI5</accession>
<evidence type="ECO:0000256" key="1">
    <source>
        <dbReference type="SAM" id="MobiDB-lite"/>
    </source>
</evidence>
<protein>
    <submittedName>
        <fullName evidence="2">Uncharacterized protein</fullName>
    </submittedName>
</protein>
<feature type="region of interest" description="Disordered" evidence="1">
    <location>
        <begin position="477"/>
        <end position="497"/>
    </location>
</feature>
<keyword evidence="3" id="KW-1185">Reference proteome</keyword>
<name>A0A3S5BPI5_9PLAT</name>
<evidence type="ECO:0000313" key="2">
    <source>
        <dbReference type="EMBL" id="VEL33360.1"/>
    </source>
</evidence>
<organism evidence="2 3">
    <name type="scientific">Protopolystoma xenopodis</name>
    <dbReference type="NCBI Taxonomy" id="117903"/>
    <lineage>
        <taxon>Eukaryota</taxon>
        <taxon>Metazoa</taxon>
        <taxon>Spiralia</taxon>
        <taxon>Lophotrochozoa</taxon>
        <taxon>Platyhelminthes</taxon>
        <taxon>Monogenea</taxon>
        <taxon>Polyopisthocotylea</taxon>
        <taxon>Polystomatidea</taxon>
        <taxon>Polystomatidae</taxon>
        <taxon>Protopolystoma</taxon>
    </lineage>
</organism>
<gene>
    <name evidence="2" type="ORF">PXEA_LOCUS26800</name>
</gene>
<dbReference type="EMBL" id="CAAALY010245654">
    <property type="protein sequence ID" value="VEL33360.1"/>
    <property type="molecule type" value="Genomic_DNA"/>
</dbReference>
<feature type="compositionally biased region" description="Low complexity" evidence="1">
    <location>
        <begin position="477"/>
        <end position="491"/>
    </location>
</feature>
<evidence type="ECO:0000313" key="3">
    <source>
        <dbReference type="Proteomes" id="UP000784294"/>
    </source>
</evidence>
<reference evidence="2" key="1">
    <citation type="submission" date="2018-11" db="EMBL/GenBank/DDBJ databases">
        <authorList>
            <consortium name="Pathogen Informatics"/>
        </authorList>
    </citation>
    <scope>NUCLEOTIDE SEQUENCE</scope>
</reference>
<feature type="region of interest" description="Disordered" evidence="1">
    <location>
        <begin position="1"/>
        <end position="21"/>
    </location>
</feature>
<feature type="region of interest" description="Disordered" evidence="1">
    <location>
        <begin position="35"/>
        <end position="64"/>
    </location>
</feature>
<comment type="caution">
    <text evidence="2">The sequence shown here is derived from an EMBL/GenBank/DDBJ whole genome shotgun (WGS) entry which is preliminary data.</text>
</comment>